<name>A0ABS7P116_9NOCA</name>
<keyword evidence="3" id="KW-1185">Reference proteome</keyword>
<accession>A0ABS7P116</accession>
<evidence type="ECO:0000313" key="2">
    <source>
        <dbReference type="EMBL" id="MBY6366077.1"/>
    </source>
</evidence>
<dbReference type="RefSeq" id="WP_371831264.1">
    <property type="nucleotide sequence ID" value="NZ_JABUBT010000004.1"/>
</dbReference>
<dbReference type="InterPro" id="IPR032708">
    <property type="entry name" value="McjB_C"/>
</dbReference>
<evidence type="ECO:0000313" key="3">
    <source>
        <dbReference type="Proteomes" id="UP000825228"/>
    </source>
</evidence>
<sequence>MRALATICITTARLLVRLQVTALVRVLTLVSRNARPATHWQAERSRDAVIVSSIYCADQNGCLLRSTSAALLCLVRYQRWPAWLVGVQERAPFAAHAWIEADATPVGEAKLISQFRPLIEVSAGP</sequence>
<dbReference type="Pfam" id="PF13471">
    <property type="entry name" value="Transglut_core3"/>
    <property type="match status" value="1"/>
</dbReference>
<dbReference type="Proteomes" id="UP000825228">
    <property type="component" value="Unassembled WGS sequence"/>
</dbReference>
<dbReference type="InterPro" id="IPR053521">
    <property type="entry name" value="McjB-like"/>
</dbReference>
<evidence type="ECO:0000259" key="1">
    <source>
        <dbReference type="Pfam" id="PF13471"/>
    </source>
</evidence>
<proteinExistence type="predicted"/>
<dbReference type="EMBL" id="JABUBU010000002">
    <property type="protein sequence ID" value="MBY6366077.1"/>
    <property type="molecule type" value="Genomic_DNA"/>
</dbReference>
<dbReference type="NCBIfam" id="NF033537">
    <property type="entry name" value="lasso_biosyn_B2"/>
    <property type="match status" value="1"/>
</dbReference>
<gene>
    <name evidence="2" type="ORF">HQ603_04840</name>
</gene>
<protein>
    <submittedName>
        <fullName evidence="2">Lasso peptide biosynthesis B2 protein</fullName>
    </submittedName>
</protein>
<feature type="domain" description="Microcin J25-processing protein McjB C-terminal" evidence="1">
    <location>
        <begin position="7"/>
        <end position="119"/>
    </location>
</feature>
<organism evidence="2 3">
    <name type="scientific">Rhodococcoides corynebacterioides</name>
    <dbReference type="NCBI Taxonomy" id="53972"/>
    <lineage>
        <taxon>Bacteria</taxon>
        <taxon>Bacillati</taxon>
        <taxon>Actinomycetota</taxon>
        <taxon>Actinomycetes</taxon>
        <taxon>Mycobacteriales</taxon>
        <taxon>Nocardiaceae</taxon>
        <taxon>Rhodococcoides</taxon>
    </lineage>
</organism>
<reference evidence="2 3" key="1">
    <citation type="submission" date="2020-06" db="EMBL/GenBank/DDBJ databases">
        <title>Taxonomy, biology and ecology of Rhodococcus bacteria occurring in California pistachio and other woody hosts as revealed by genome sequence analyses.</title>
        <authorList>
            <person name="Gai Y."/>
            <person name="Riely B."/>
        </authorList>
    </citation>
    <scope>NUCLEOTIDE SEQUENCE [LARGE SCALE GENOMIC DNA]</scope>
    <source>
        <strain evidence="2 3">BP-281</strain>
    </source>
</reference>
<comment type="caution">
    <text evidence="2">The sequence shown here is derived from an EMBL/GenBank/DDBJ whole genome shotgun (WGS) entry which is preliminary data.</text>
</comment>